<proteinExistence type="predicted"/>
<evidence type="ECO:0000313" key="2">
    <source>
        <dbReference type="Proteomes" id="UP000054538"/>
    </source>
</evidence>
<gene>
    <name evidence="1" type="ORF">PAXRUDRAFT_425711</name>
</gene>
<dbReference type="HOGENOM" id="CLU_2498516_0_0_1"/>
<dbReference type="EMBL" id="KN827435">
    <property type="protein sequence ID" value="KIK76530.1"/>
    <property type="molecule type" value="Genomic_DNA"/>
</dbReference>
<dbReference type="InParanoid" id="A0A0D0DFK2"/>
<protein>
    <submittedName>
        <fullName evidence="1">Uncharacterized protein</fullName>
    </submittedName>
</protein>
<sequence length="86" mass="9763">MLNVSRCMTVVSARSDVMMVILGHGEEFRVEWYRVGRVRLILSLSQPAKQTLFGDLSAMVPEHLTNLGWPVAPHDWTSNVLARRKT</sequence>
<evidence type="ECO:0000313" key="1">
    <source>
        <dbReference type="EMBL" id="KIK76530.1"/>
    </source>
</evidence>
<accession>A0A0D0DFK2</accession>
<keyword evidence="2" id="KW-1185">Reference proteome</keyword>
<dbReference type="AlphaFoldDB" id="A0A0D0DFK2"/>
<reference evidence="1 2" key="1">
    <citation type="submission" date="2014-04" db="EMBL/GenBank/DDBJ databases">
        <authorList>
            <consortium name="DOE Joint Genome Institute"/>
            <person name="Kuo A."/>
            <person name="Kohler A."/>
            <person name="Jargeat P."/>
            <person name="Nagy L.G."/>
            <person name="Floudas D."/>
            <person name="Copeland A."/>
            <person name="Barry K.W."/>
            <person name="Cichocki N."/>
            <person name="Veneault-Fourrey C."/>
            <person name="LaButti K."/>
            <person name="Lindquist E.A."/>
            <person name="Lipzen A."/>
            <person name="Lundell T."/>
            <person name="Morin E."/>
            <person name="Murat C."/>
            <person name="Sun H."/>
            <person name="Tunlid A."/>
            <person name="Henrissat B."/>
            <person name="Grigoriev I.V."/>
            <person name="Hibbett D.S."/>
            <person name="Martin F."/>
            <person name="Nordberg H.P."/>
            <person name="Cantor M.N."/>
            <person name="Hua S.X."/>
        </authorList>
    </citation>
    <scope>NUCLEOTIDE SEQUENCE [LARGE SCALE GENOMIC DNA]</scope>
    <source>
        <strain evidence="1 2">Ve08.2h10</strain>
    </source>
</reference>
<reference evidence="2" key="2">
    <citation type="submission" date="2015-01" db="EMBL/GenBank/DDBJ databases">
        <title>Evolutionary Origins and Diversification of the Mycorrhizal Mutualists.</title>
        <authorList>
            <consortium name="DOE Joint Genome Institute"/>
            <consortium name="Mycorrhizal Genomics Consortium"/>
            <person name="Kohler A."/>
            <person name="Kuo A."/>
            <person name="Nagy L.G."/>
            <person name="Floudas D."/>
            <person name="Copeland A."/>
            <person name="Barry K.W."/>
            <person name="Cichocki N."/>
            <person name="Veneault-Fourrey C."/>
            <person name="LaButti K."/>
            <person name="Lindquist E.A."/>
            <person name="Lipzen A."/>
            <person name="Lundell T."/>
            <person name="Morin E."/>
            <person name="Murat C."/>
            <person name="Riley R."/>
            <person name="Ohm R."/>
            <person name="Sun H."/>
            <person name="Tunlid A."/>
            <person name="Henrissat B."/>
            <person name="Grigoriev I.V."/>
            <person name="Hibbett D.S."/>
            <person name="Martin F."/>
        </authorList>
    </citation>
    <scope>NUCLEOTIDE SEQUENCE [LARGE SCALE GENOMIC DNA]</scope>
    <source>
        <strain evidence="2">Ve08.2h10</strain>
    </source>
</reference>
<name>A0A0D0DFK2_9AGAM</name>
<dbReference type="Proteomes" id="UP000054538">
    <property type="component" value="Unassembled WGS sequence"/>
</dbReference>
<organism evidence="1 2">
    <name type="scientific">Paxillus rubicundulus Ve08.2h10</name>
    <dbReference type="NCBI Taxonomy" id="930991"/>
    <lineage>
        <taxon>Eukaryota</taxon>
        <taxon>Fungi</taxon>
        <taxon>Dikarya</taxon>
        <taxon>Basidiomycota</taxon>
        <taxon>Agaricomycotina</taxon>
        <taxon>Agaricomycetes</taxon>
        <taxon>Agaricomycetidae</taxon>
        <taxon>Boletales</taxon>
        <taxon>Paxilineae</taxon>
        <taxon>Paxillaceae</taxon>
        <taxon>Paxillus</taxon>
    </lineage>
</organism>